<comment type="caution">
    <text evidence="2">The sequence shown here is derived from an EMBL/GenBank/DDBJ whole genome shotgun (WGS) entry which is preliminary data.</text>
</comment>
<dbReference type="RefSeq" id="WP_342854242.1">
    <property type="nucleotide sequence ID" value="NZ_JBBMRA010000005.1"/>
</dbReference>
<evidence type="ECO:0000313" key="3">
    <source>
        <dbReference type="Proteomes" id="UP001449225"/>
    </source>
</evidence>
<keyword evidence="1" id="KW-0812">Transmembrane</keyword>
<sequence length="81" mass="9395">MSEIIVNLKRKFTLHLDALIVIGFLFICSIGFNFVQLQQVKSLSQDVIRLESKVLVHELNLSSQQQYIDKLKRQYEAESAQ</sequence>
<feature type="transmembrane region" description="Helical" evidence="1">
    <location>
        <begin position="12"/>
        <end position="35"/>
    </location>
</feature>
<gene>
    <name evidence="2" type="ORF">WNY58_07940</name>
</gene>
<name>A0ABU9TSZ5_9GAMM</name>
<keyword evidence="1" id="KW-1133">Transmembrane helix</keyword>
<protein>
    <recommendedName>
        <fullName evidence="4">Cell division protein FtsL</fullName>
    </recommendedName>
</protein>
<accession>A0ABU9TSZ5</accession>
<dbReference type="EMBL" id="JBBMRA010000005">
    <property type="protein sequence ID" value="MEM5536322.1"/>
    <property type="molecule type" value="Genomic_DNA"/>
</dbReference>
<reference evidence="2 3" key="1">
    <citation type="submission" date="2024-03" db="EMBL/GenBank/DDBJ databases">
        <title>Community enrichment and isolation of bacterial strains for fucoidan degradation.</title>
        <authorList>
            <person name="Sichert A."/>
        </authorList>
    </citation>
    <scope>NUCLEOTIDE SEQUENCE [LARGE SCALE GENOMIC DNA]</scope>
    <source>
        <strain evidence="2 3">AS76</strain>
    </source>
</reference>
<evidence type="ECO:0000313" key="2">
    <source>
        <dbReference type="EMBL" id="MEM5536322.1"/>
    </source>
</evidence>
<dbReference type="Proteomes" id="UP001449225">
    <property type="component" value="Unassembled WGS sequence"/>
</dbReference>
<keyword evidence="3" id="KW-1185">Reference proteome</keyword>
<proteinExistence type="predicted"/>
<evidence type="ECO:0008006" key="4">
    <source>
        <dbReference type="Google" id="ProtNLM"/>
    </source>
</evidence>
<keyword evidence="1" id="KW-0472">Membrane</keyword>
<organism evidence="2 3">
    <name type="scientific">Neptuniibacter pectenicola</name>
    <dbReference type="NCBI Taxonomy" id="1806669"/>
    <lineage>
        <taxon>Bacteria</taxon>
        <taxon>Pseudomonadati</taxon>
        <taxon>Pseudomonadota</taxon>
        <taxon>Gammaproteobacteria</taxon>
        <taxon>Oceanospirillales</taxon>
        <taxon>Oceanospirillaceae</taxon>
        <taxon>Neptuniibacter</taxon>
    </lineage>
</organism>
<evidence type="ECO:0000256" key="1">
    <source>
        <dbReference type="SAM" id="Phobius"/>
    </source>
</evidence>